<accession>A0ABV7NNI0</accession>
<evidence type="ECO:0000256" key="6">
    <source>
        <dbReference type="SAM" id="MobiDB-lite"/>
    </source>
</evidence>
<dbReference type="GO" id="GO:0003743">
    <property type="term" value="F:translation initiation factor activity"/>
    <property type="evidence" value="ECO:0007669"/>
    <property type="project" value="UniProtKB-KW"/>
</dbReference>
<dbReference type="EMBL" id="JBHRWK010000002">
    <property type="protein sequence ID" value="MFC3447936.1"/>
    <property type="molecule type" value="Genomic_DNA"/>
</dbReference>
<keyword evidence="5" id="KW-0694">RNA-binding</keyword>
<dbReference type="SUPFAM" id="SSF50249">
    <property type="entry name" value="Nucleic acid-binding proteins"/>
    <property type="match status" value="1"/>
</dbReference>
<feature type="compositionally biased region" description="Acidic residues" evidence="6">
    <location>
        <begin position="235"/>
        <end position="246"/>
    </location>
</feature>
<name>A0ABV7NNI0_9PSEU</name>
<feature type="compositionally biased region" description="Low complexity" evidence="6">
    <location>
        <begin position="969"/>
        <end position="999"/>
    </location>
</feature>
<dbReference type="PANTHER" id="PTHR30001:SF0">
    <property type="entry name" value="RIBONUCLEASE G"/>
    <property type="match status" value="1"/>
</dbReference>
<feature type="compositionally biased region" description="Basic residues" evidence="6">
    <location>
        <begin position="216"/>
        <end position="229"/>
    </location>
</feature>
<keyword evidence="4" id="KW-0460">Magnesium</keyword>
<feature type="region of interest" description="Disordered" evidence="6">
    <location>
        <begin position="900"/>
        <end position="1042"/>
    </location>
</feature>
<dbReference type="Pfam" id="PF04760">
    <property type="entry name" value="IF2_N"/>
    <property type="match status" value="1"/>
</dbReference>
<dbReference type="InterPro" id="IPR003029">
    <property type="entry name" value="S1_domain"/>
</dbReference>
<sequence>MSNADSPAVTGGNTATPIAGQLAELPPRIRVHALAKLLGSNSRELMAKLGELGETVRSAQSSVTRDVALKLAEALTGGDEPETTEAAEAAPAVEAPVVETPKAPKAEVKPEPEAEPEPAPQVEAPSRRVPPALAAPVSPEPPHRSTRPAKAAVHVPVFAAPSPVFLPPEPVVAKPTRKPEPAFTPVEEPVADEDETQDEQAEGHGIDEDGDDANGRRRRRRGRRGRGRGKGGDENSAESENDDEQPEEPRAPRGRQQRAKDKDTEAEEAGAENAEEASAASDSVESDSDNDADSDNGSKRRRRRRRRKGGDDDNAEATSDDPPNTVTHVRQAKAAETERPARDEVRSVRGSTRLEAKRQRRRDGREAGRRRAPILSEAEFLARRESVERTMVVAEKGDSTQIGVLEDGVLCEHFVTSSGTGSIVGNVYLGRVQNVLPSMEAAFIDIGRGRNAVLYAGEVDWDAAGLEGKARKIEQALSTGDSVLVQVTKDPVGHKGARLTTQISLPGRFLVYVPAGGATGISRKLPENERRRLKDILKRIVPEDAGVIIRTASEGISEEELDRDVRRLTAQWEVIKEKAEAGNGGKKNSAPVMLYEEPDLLVKVVRDLFTEDFAKLEIQGDKAWDTIYNYVQHVAPDLADRVKRYTGTGSAFADHRIDEQITKALDRKVWLPSGGYLVIDRTEAMTVIDVNTGKFTGSGGNLEETVTRNNLESAEEIVRQLRLRDIGGIIVIDFIDMVLESNRELVLRRLTECLGRDRTRHQVAEVTSLGLVQMTRKKIGTGLIEAFSTPCEHCKGRGVVISTEPQRTGGGGNGHSHGGGSGGGGGGKEQGSRRSRGRGKGEDQGQNEPVAAKTEAPPASGQREAVVSAVHAVANAAKAAKGEHPHEVTENVEGAALNGHAPQAAESSKEAEGSSEPIADATVEQAAEAAAEPVSEPIAEAPATEVAGEPVTTPDDEAPAAREEEVAAVRESSPAPEAPEVPVAPEAVVTEEVSEPEVPVAREETEPEVDVPAPAGRSTTRRRPRRTASRPAGPPVEASEKS</sequence>
<dbReference type="InterPro" id="IPR006847">
    <property type="entry name" value="IF2_N"/>
</dbReference>
<evidence type="ECO:0000259" key="7">
    <source>
        <dbReference type="PROSITE" id="PS50126"/>
    </source>
</evidence>
<feature type="compositionally biased region" description="Acidic residues" evidence="6">
    <location>
        <begin position="284"/>
        <end position="294"/>
    </location>
</feature>
<dbReference type="Gene3D" id="1.10.10.2480">
    <property type="match status" value="1"/>
</dbReference>
<dbReference type="InterPro" id="IPR004659">
    <property type="entry name" value="RNase_E/G"/>
</dbReference>
<dbReference type="PROSITE" id="PS50126">
    <property type="entry name" value="S1"/>
    <property type="match status" value="1"/>
</dbReference>
<dbReference type="Gene3D" id="2.40.50.140">
    <property type="entry name" value="Nucleic acid-binding proteins"/>
    <property type="match status" value="1"/>
</dbReference>
<evidence type="ECO:0000313" key="9">
    <source>
        <dbReference type="Proteomes" id="UP001595645"/>
    </source>
</evidence>
<feature type="compositionally biased region" description="Basic and acidic residues" evidence="6">
    <location>
        <begin position="333"/>
        <end position="369"/>
    </location>
</feature>
<evidence type="ECO:0000256" key="4">
    <source>
        <dbReference type="ARBA" id="ARBA00022842"/>
    </source>
</evidence>
<feature type="domain" description="S1 motif" evidence="7">
    <location>
        <begin position="425"/>
        <end position="502"/>
    </location>
</feature>
<dbReference type="CDD" id="cd04453">
    <property type="entry name" value="S1_RNase_E"/>
    <property type="match status" value="1"/>
</dbReference>
<comment type="caution">
    <text evidence="8">The sequence shown here is derived from an EMBL/GenBank/DDBJ whole genome shotgun (WGS) entry which is preliminary data.</text>
</comment>
<feature type="region of interest" description="Disordered" evidence="6">
    <location>
        <begin position="802"/>
        <end position="865"/>
    </location>
</feature>
<feature type="compositionally biased region" description="Low complexity" evidence="6">
    <location>
        <begin position="86"/>
        <end position="101"/>
    </location>
</feature>
<keyword evidence="9" id="KW-1185">Reference proteome</keyword>
<keyword evidence="3" id="KW-0378">Hydrolase</keyword>
<feature type="compositionally biased region" description="Basic and acidic residues" evidence="6">
    <location>
        <begin position="102"/>
        <end position="112"/>
    </location>
</feature>
<gene>
    <name evidence="8" type="ORF">ACFOSH_00705</name>
</gene>
<protein>
    <submittedName>
        <fullName evidence="8">Translation initiation factor IF-2 N-terminal domain-containing protein</fullName>
    </submittedName>
</protein>
<comment type="cofactor">
    <cofactor evidence="1">
        <name>Mg(2+)</name>
        <dbReference type="ChEBI" id="CHEBI:18420"/>
    </cofactor>
</comment>
<dbReference type="PANTHER" id="PTHR30001">
    <property type="entry name" value="RIBONUCLEASE"/>
    <property type="match status" value="1"/>
</dbReference>
<evidence type="ECO:0000313" key="8">
    <source>
        <dbReference type="EMBL" id="MFC3447936.1"/>
    </source>
</evidence>
<dbReference type="NCBIfam" id="TIGR00757">
    <property type="entry name" value="RNaseEG"/>
    <property type="match status" value="1"/>
</dbReference>
<evidence type="ECO:0000256" key="3">
    <source>
        <dbReference type="ARBA" id="ARBA00022801"/>
    </source>
</evidence>
<reference evidence="9" key="1">
    <citation type="journal article" date="2019" name="Int. J. Syst. Evol. Microbiol.">
        <title>The Global Catalogue of Microorganisms (GCM) 10K type strain sequencing project: providing services to taxonomists for standard genome sequencing and annotation.</title>
        <authorList>
            <consortium name="The Broad Institute Genomics Platform"/>
            <consortium name="The Broad Institute Genome Sequencing Center for Infectious Disease"/>
            <person name="Wu L."/>
            <person name="Ma J."/>
        </authorList>
    </citation>
    <scope>NUCLEOTIDE SEQUENCE [LARGE SCALE GENOMIC DNA]</scope>
    <source>
        <strain evidence="9">CGMCC 4.7676</strain>
    </source>
</reference>
<evidence type="ECO:0000256" key="1">
    <source>
        <dbReference type="ARBA" id="ARBA00001946"/>
    </source>
</evidence>
<feature type="compositionally biased region" description="Acidic residues" evidence="6">
    <location>
        <begin position="189"/>
        <end position="200"/>
    </location>
</feature>
<proteinExistence type="predicted"/>
<organism evidence="8 9">
    <name type="scientific">Amycolatopsis speibonae</name>
    <dbReference type="NCBI Taxonomy" id="1450224"/>
    <lineage>
        <taxon>Bacteria</taxon>
        <taxon>Bacillati</taxon>
        <taxon>Actinomycetota</taxon>
        <taxon>Actinomycetes</taxon>
        <taxon>Pseudonocardiales</taxon>
        <taxon>Pseudonocardiaceae</taxon>
        <taxon>Amycolatopsis</taxon>
    </lineage>
</organism>
<keyword evidence="2" id="KW-0479">Metal-binding</keyword>
<feature type="region of interest" description="Disordered" evidence="6">
    <location>
        <begin position="75"/>
        <end position="370"/>
    </location>
</feature>
<dbReference type="SMART" id="SM00316">
    <property type="entry name" value="S1"/>
    <property type="match status" value="1"/>
</dbReference>
<feature type="compositionally biased region" description="Acidic residues" evidence="6">
    <location>
        <begin position="264"/>
        <end position="275"/>
    </location>
</feature>
<dbReference type="Proteomes" id="UP001595645">
    <property type="component" value="Unassembled WGS sequence"/>
</dbReference>
<dbReference type="InterPro" id="IPR019307">
    <property type="entry name" value="RNA-bd_AU-1/RNase_E/G"/>
</dbReference>
<feature type="compositionally biased region" description="Basic residues" evidence="6">
    <location>
        <begin position="1019"/>
        <end position="1028"/>
    </location>
</feature>
<keyword evidence="8" id="KW-0396">Initiation factor</keyword>
<evidence type="ECO:0000256" key="2">
    <source>
        <dbReference type="ARBA" id="ARBA00022723"/>
    </source>
</evidence>
<feature type="compositionally biased region" description="Basic and acidic residues" evidence="6">
    <location>
        <begin position="959"/>
        <end position="968"/>
    </location>
</feature>
<keyword evidence="8" id="KW-0648">Protein biosynthesis</keyword>
<dbReference type="InterPro" id="IPR012340">
    <property type="entry name" value="NA-bd_OB-fold"/>
</dbReference>
<dbReference type="RefSeq" id="WP_378236589.1">
    <property type="nucleotide sequence ID" value="NZ_JBHRWK010000002.1"/>
</dbReference>
<dbReference type="Pfam" id="PF10150">
    <property type="entry name" value="RNase_E_G"/>
    <property type="match status" value="1"/>
</dbReference>
<feature type="compositionally biased region" description="Gly residues" evidence="6">
    <location>
        <begin position="808"/>
        <end position="829"/>
    </location>
</feature>
<feature type="compositionally biased region" description="Basic residues" evidence="6">
    <location>
        <begin position="299"/>
        <end position="308"/>
    </location>
</feature>
<feature type="compositionally biased region" description="Low complexity" evidence="6">
    <location>
        <begin position="914"/>
        <end position="943"/>
    </location>
</feature>
<evidence type="ECO:0000256" key="5">
    <source>
        <dbReference type="ARBA" id="ARBA00022884"/>
    </source>
</evidence>